<feature type="domain" description="MYND-type" evidence="5">
    <location>
        <begin position="289"/>
        <end position="326"/>
    </location>
</feature>
<keyword evidence="1" id="KW-0479">Metal-binding</keyword>
<accession>A0A6A7A7G1</accession>
<dbReference type="PROSITE" id="PS50865">
    <property type="entry name" value="ZF_MYND_2"/>
    <property type="match status" value="1"/>
</dbReference>
<dbReference type="GO" id="GO:0008270">
    <property type="term" value="F:zinc ion binding"/>
    <property type="evidence" value="ECO:0007669"/>
    <property type="project" value="UniProtKB-KW"/>
</dbReference>
<dbReference type="AlphaFoldDB" id="A0A6A7A7G1"/>
<evidence type="ECO:0000313" key="6">
    <source>
        <dbReference type="EMBL" id="KAF2829231.1"/>
    </source>
</evidence>
<dbReference type="SUPFAM" id="SSF144232">
    <property type="entry name" value="HIT/MYND zinc finger-like"/>
    <property type="match status" value="1"/>
</dbReference>
<organism evidence="6 7">
    <name type="scientific">Ophiobolus disseminans</name>
    <dbReference type="NCBI Taxonomy" id="1469910"/>
    <lineage>
        <taxon>Eukaryota</taxon>
        <taxon>Fungi</taxon>
        <taxon>Dikarya</taxon>
        <taxon>Ascomycota</taxon>
        <taxon>Pezizomycotina</taxon>
        <taxon>Dothideomycetes</taxon>
        <taxon>Pleosporomycetidae</taxon>
        <taxon>Pleosporales</taxon>
        <taxon>Pleosporineae</taxon>
        <taxon>Phaeosphaeriaceae</taxon>
        <taxon>Ophiobolus</taxon>
    </lineage>
</organism>
<name>A0A6A7A7G1_9PLEO</name>
<dbReference type="Gene3D" id="6.10.140.2220">
    <property type="match status" value="1"/>
</dbReference>
<proteinExistence type="predicted"/>
<sequence length="329" mass="36923">MDTTDEPLDLYDIAVLLNYERATTEPRFRHTKLREVALPGTRPKTVAFKAPNEHEWIDNDCTWVVLDQVPDQSSDRDLFSDFLPEGKKPGGGISEQELETLFYQVRCHDGGYINIGLLQILFNMFPNDTKLKIRHAPKNKSPGESYITSVTKRVIIEEPFMYPKTSMAIAILPENQLLVSGNMPNFETAIMGFGALDDPSDEVKSYLDLSSMQFGDAGRGPGLNGKQLFALDTTAEHQSRVMRTMGGNDPEKTPKTSGAIRGTPYDDWLTEVATRVKKKWDNRHEEHWCGHCGSPDATSKCAGCGQAWYCGKDHQKVAWGFHRGYCNKA</sequence>
<evidence type="ECO:0000256" key="4">
    <source>
        <dbReference type="PROSITE-ProRule" id="PRU00134"/>
    </source>
</evidence>
<dbReference type="Pfam" id="PF01753">
    <property type="entry name" value="zf-MYND"/>
    <property type="match status" value="1"/>
</dbReference>
<dbReference type="EMBL" id="MU006221">
    <property type="protein sequence ID" value="KAF2829231.1"/>
    <property type="molecule type" value="Genomic_DNA"/>
</dbReference>
<evidence type="ECO:0000256" key="1">
    <source>
        <dbReference type="ARBA" id="ARBA00022723"/>
    </source>
</evidence>
<protein>
    <recommendedName>
        <fullName evidence="5">MYND-type domain-containing protein</fullName>
    </recommendedName>
</protein>
<evidence type="ECO:0000313" key="7">
    <source>
        <dbReference type="Proteomes" id="UP000799424"/>
    </source>
</evidence>
<dbReference type="Proteomes" id="UP000799424">
    <property type="component" value="Unassembled WGS sequence"/>
</dbReference>
<keyword evidence="2 4" id="KW-0863">Zinc-finger</keyword>
<reference evidence="6" key="1">
    <citation type="journal article" date="2020" name="Stud. Mycol.">
        <title>101 Dothideomycetes genomes: a test case for predicting lifestyles and emergence of pathogens.</title>
        <authorList>
            <person name="Haridas S."/>
            <person name="Albert R."/>
            <person name="Binder M."/>
            <person name="Bloem J."/>
            <person name="Labutti K."/>
            <person name="Salamov A."/>
            <person name="Andreopoulos B."/>
            <person name="Baker S."/>
            <person name="Barry K."/>
            <person name="Bills G."/>
            <person name="Bluhm B."/>
            <person name="Cannon C."/>
            <person name="Castanera R."/>
            <person name="Culley D."/>
            <person name="Daum C."/>
            <person name="Ezra D."/>
            <person name="Gonzalez J."/>
            <person name="Henrissat B."/>
            <person name="Kuo A."/>
            <person name="Liang C."/>
            <person name="Lipzen A."/>
            <person name="Lutzoni F."/>
            <person name="Magnuson J."/>
            <person name="Mondo S."/>
            <person name="Nolan M."/>
            <person name="Ohm R."/>
            <person name="Pangilinan J."/>
            <person name="Park H.-J."/>
            <person name="Ramirez L."/>
            <person name="Alfaro M."/>
            <person name="Sun H."/>
            <person name="Tritt A."/>
            <person name="Yoshinaga Y."/>
            <person name="Zwiers L.-H."/>
            <person name="Turgeon B."/>
            <person name="Goodwin S."/>
            <person name="Spatafora J."/>
            <person name="Crous P."/>
            <person name="Grigoriev I."/>
        </authorList>
    </citation>
    <scope>NUCLEOTIDE SEQUENCE</scope>
    <source>
        <strain evidence="6">CBS 113818</strain>
    </source>
</reference>
<keyword evidence="3" id="KW-0862">Zinc</keyword>
<gene>
    <name evidence="6" type="ORF">CC86DRAFT_187080</name>
</gene>
<evidence type="ECO:0000256" key="2">
    <source>
        <dbReference type="ARBA" id="ARBA00022771"/>
    </source>
</evidence>
<dbReference type="InterPro" id="IPR002893">
    <property type="entry name" value="Znf_MYND"/>
</dbReference>
<dbReference type="OrthoDB" id="432970at2759"/>
<evidence type="ECO:0000256" key="3">
    <source>
        <dbReference type="ARBA" id="ARBA00022833"/>
    </source>
</evidence>
<evidence type="ECO:0000259" key="5">
    <source>
        <dbReference type="PROSITE" id="PS50865"/>
    </source>
</evidence>
<keyword evidence="7" id="KW-1185">Reference proteome</keyword>